<dbReference type="EMBL" id="DVOR01000087">
    <property type="protein sequence ID" value="HIV09019.1"/>
    <property type="molecule type" value="Genomic_DNA"/>
</dbReference>
<accession>A0A9D1NLQ8</accession>
<comment type="caution">
    <text evidence="2">The sequence shown here is derived from an EMBL/GenBank/DDBJ whole genome shotgun (WGS) entry which is preliminary data.</text>
</comment>
<dbReference type="Proteomes" id="UP000886845">
    <property type="component" value="Unassembled WGS sequence"/>
</dbReference>
<name>A0A9D1NLQ8_9BACT</name>
<feature type="signal peptide" evidence="1">
    <location>
        <begin position="1"/>
        <end position="23"/>
    </location>
</feature>
<reference evidence="2" key="1">
    <citation type="submission" date="2020-10" db="EMBL/GenBank/DDBJ databases">
        <authorList>
            <person name="Gilroy R."/>
        </authorList>
    </citation>
    <scope>NUCLEOTIDE SEQUENCE</scope>
    <source>
        <strain evidence="2">35461</strain>
    </source>
</reference>
<feature type="chain" id="PRO_5039697173" evidence="1">
    <location>
        <begin position="24"/>
        <end position="79"/>
    </location>
</feature>
<protein>
    <submittedName>
        <fullName evidence="2">Uncharacterized protein</fullName>
    </submittedName>
</protein>
<evidence type="ECO:0000313" key="3">
    <source>
        <dbReference type="Proteomes" id="UP000886845"/>
    </source>
</evidence>
<evidence type="ECO:0000313" key="2">
    <source>
        <dbReference type="EMBL" id="HIV09019.1"/>
    </source>
</evidence>
<dbReference type="AlphaFoldDB" id="A0A9D1NLQ8"/>
<sequence length="79" mass="8334">MSDKAIDRIILACAAVWALVALAACLQGCAPAYTVVPADREAVPVRQTAESPRAYEEAVEGATGWFVPDAVMLDLLDAD</sequence>
<dbReference type="PROSITE" id="PS51257">
    <property type="entry name" value="PROKAR_LIPOPROTEIN"/>
    <property type="match status" value="1"/>
</dbReference>
<organism evidence="2 3">
    <name type="scientific">Candidatus Spyradenecus faecavium</name>
    <dbReference type="NCBI Taxonomy" id="2840947"/>
    <lineage>
        <taxon>Bacteria</taxon>
        <taxon>Pseudomonadati</taxon>
        <taxon>Lentisphaerota</taxon>
        <taxon>Lentisphaeria</taxon>
        <taxon>Lentisphaerales</taxon>
        <taxon>Lentisphaeraceae</taxon>
        <taxon>Lentisphaeraceae incertae sedis</taxon>
        <taxon>Candidatus Spyradenecus</taxon>
    </lineage>
</organism>
<gene>
    <name evidence="2" type="ORF">IAC79_02750</name>
</gene>
<evidence type="ECO:0000256" key="1">
    <source>
        <dbReference type="SAM" id="SignalP"/>
    </source>
</evidence>
<proteinExistence type="predicted"/>
<reference evidence="2" key="2">
    <citation type="journal article" date="2021" name="PeerJ">
        <title>Extensive microbial diversity within the chicken gut microbiome revealed by metagenomics and culture.</title>
        <authorList>
            <person name="Gilroy R."/>
            <person name="Ravi A."/>
            <person name="Getino M."/>
            <person name="Pursley I."/>
            <person name="Horton D.L."/>
            <person name="Alikhan N.F."/>
            <person name="Baker D."/>
            <person name="Gharbi K."/>
            <person name="Hall N."/>
            <person name="Watson M."/>
            <person name="Adriaenssens E.M."/>
            <person name="Foster-Nyarko E."/>
            <person name="Jarju S."/>
            <person name="Secka A."/>
            <person name="Antonio M."/>
            <person name="Oren A."/>
            <person name="Chaudhuri R.R."/>
            <person name="La Ragione R."/>
            <person name="Hildebrand F."/>
            <person name="Pallen M.J."/>
        </authorList>
    </citation>
    <scope>NUCLEOTIDE SEQUENCE</scope>
    <source>
        <strain evidence="2">35461</strain>
    </source>
</reference>
<keyword evidence="1" id="KW-0732">Signal</keyword>